<feature type="region of interest" description="Disordered" evidence="1">
    <location>
        <begin position="343"/>
        <end position="510"/>
    </location>
</feature>
<evidence type="ECO:0000313" key="2">
    <source>
        <dbReference type="EMBL" id="AOP49487.1"/>
    </source>
</evidence>
<feature type="compositionally biased region" description="Low complexity" evidence="1">
    <location>
        <begin position="448"/>
        <end position="472"/>
    </location>
</feature>
<name>A0A1D7VRX1_9ACTN</name>
<evidence type="ECO:0008006" key="4">
    <source>
        <dbReference type="Google" id="ProtNLM"/>
    </source>
</evidence>
<dbReference type="EMBL" id="CP017157">
    <property type="protein sequence ID" value="AOP49487.1"/>
    <property type="molecule type" value="Genomic_DNA"/>
</dbReference>
<protein>
    <recommendedName>
        <fullName evidence="4">PPE family domain-containing protein</fullName>
    </recommendedName>
</protein>
<feature type="compositionally biased region" description="Gly residues" evidence="1">
    <location>
        <begin position="343"/>
        <end position="442"/>
    </location>
</feature>
<feature type="compositionally biased region" description="Pro residues" evidence="1">
    <location>
        <begin position="217"/>
        <end position="231"/>
    </location>
</feature>
<feature type="region of interest" description="Disordered" evidence="1">
    <location>
        <begin position="203"/>
        <end position="265"/>
    </location>
</feature>
<dbReference type="SUPFAM" id="SSF140453">
    <property type="entry name" value="EsxAB dimer-like"/>
    <property type="match status" value="1"/>
</dbReference>
<evidence type="ECO:0000256" key="1">
    <source>
        <dbReference type="SAM" id="MobiDB-lite"/>
    </source>
</evidence>
<proteinExistence type="predicted"/>
<feature type="compositionally biased region" description="Basic and acidic residues" evidence="1">
    <location>
        <begin position="476"/>
        <end position="490"/>
    </location>
</feature>
<dbReference type="Proteomes" id="UP000094094">
    <property type="component" value="Chromosome"/>
</dbReference>
<feature type="compositionally biased region" description="Gly residues" evidence="1">
    <location>
        <begin position="298"/>
        <end position="322"/>
    </location>
</feature>
<sequence length="510" mass="50073">MGSYADNKYAPQDKCYAIENTTKFYKIDFTSLKAMVADAKPETVAGVAHAWEQVHNSMVVDNGGGIRAYFDKAIDEVLQHWEGDAAKAFRERAKKISQNIANGALYAKNVSEGMGRAHEALSAYKQHLDGMEMPDWGDRAWDWFTDHIDRQDKNADAQLASGKSATQVVEDNEDDLSAQKETQLKAAATMEYLGAAYRTNAKAIGKPTSPNADDPNDIPPPDNPGIPPVHYPLPASVTRPKGMSKGSLKPMGQGPGFSNDGLKTPGISGGIGNTMPGKGAPFTPSVGTGLDSFTPPQGVGGGGGTGGGVGVPGGIGGGGGTGGLSGGGGGGIGGGVGVPGGIGTGGMSGGRGGGSAGGRAGGTVGGRTGGTAGAAGAGAAGRGAGRPGMPGMGGAGAAGAKGGAKGAGGAAGRGGGLARQKGGLIGGAGGGKGAGGSQGGSGLHRSRGGAQSGAAASGSSRRPAGMPGAHGAHGAKGKDNKGQNGERPDYLVEDEETWTPERNVAPKVIE</sequence>
<dbReference type="KEGG" id="slc:SL103_27495"/>
<reference evidence="2 3" key="1">
    <citation type="submission" date="2016-09" db="EMBL/GenBank/DDBJ databases">
        <title>Complete genome sequencing of Streptomyces lydicus 103 and metabolic pathways analysis of antibiotic biosynthesis.</title>
        <authorList>
            <person name="Jia N."/>
            <person name="Ding M.-Z."/>
            <person name="Gao F."/>
            <person name="Yuan Y.-J."/>
        </authorList>
    </citation>
    <scope>NUCLEOTIDE SEQUENCE [LARGE SCALE GENOMIC DNA]</scope>
    <source>
        <strain evidence="2 3">103</strain>
    </source>
</reference>
<organism evidence="2 3">
    <name type="scientific">Streptomyces lydicus</name>
    <dbReference type="NCBI Taxonomy" id="47763"/>
    <lineage>
        <taxon>Bacteria</taxon>
        <taxon>Bacillati</taxon>
        <taxon>Actinomycetota</taxon>
        <taxon>Actinomycetes</taxon>
        <taxon>Kitasatosporales</taxon>
        <taxon>Streptomycetaceae</taxon>
        <taxon>Streptomyces</taxon>
    </lineage>
</organism>
<feature type="region of interest" description="Disordered" evidence="1">
    <location>
        <begin position="157"/>
        <end position="176"/>
    </location>
</feature>
<dbReference type="AlphaFoldDB" id="A0A1D7VRX1"/>
<feature type="region of interest" description="Disordered" evidence="1">
    <location>
        <begin position="294"/>
        <end position="322"/>
    </location>
</feature>
<dbReference type="RefSeq" id="WP_069571610.1">
    <property type="nucleotide sequence ID" value="NZ_CP017157.1"/>
</dbReference>
<dbReference type="InterPro" id="IPR036689">
    <property type="entry name" value="ESAT-6-like_sf"/>
</dbReference>
<keyword evidence="3" id="KW-1185">Reference proteome</keyword>
<evidence type="ECO:0000313" key="3">
    <source>
        <dbReference type="Proteomes" id="UP000094094"/>
    </source>
</evidence>
<gene>
    <name evidence="2" type="ORF">SL103_27495</name>
</gene>
<accession>A0A1D7VRX1</accession>